<reference evidence="1 2" key="1">
    <citation type="submission" date="2018-05" db="EMBL/GenBank/DDBJ databases">
        <title>Evolution of GPA BGCs.</title>
        <authorList>
            <person name="Waglechner N."/>
            <person name="Wright G.D."/>
        </authorList>
    </citation>
    <scope>NUCLEOTIDE SEQUENCE [LARGE SCALE GENOMIC DNA]</scope>
    <source>
        <strain evidence="1 2">A82846</strain>
    </source>
</reference>
<proteinExistence type="predicted"/>
<evidence type="ECO:0000313" key="1">
    <source>
        <dbReference type="EMBL" id="RSM88553.1"/>
    </source>
</evidence>
<name>A0A428ZKF7_KIBAR</name>
<organism evidence="1 2">
    <name type="scientific">Kibdelosporangium aridum</name>
    <dbReference type="NCBI Taxonomy" id="2030"/>
    <lineage>
        <taxon>Bacteria</taxon>
        <taxon>Bacillati</taxon>
        <taxon>Actinomycetota</taxon>
        <taxon>Actinomycetes</taxon>
        <taxon>Pseudonocardiales</taxon>
        <taxon>Pseudonocardiaceae</taxon>
        <taxon>Kibdelosporangium</taxon>
    </lineage>
</organism>
<comment type="caution">
    <text evidence="1">The sequence shown here is derived from an EMBL/GenBank/DDBJ whole genome shotgun (WGS) entry which is preliminary data.</text>
</comment>
<gene>
    <name evidence="1" type="ORF">DMH04_07900</name>
</gene>
<sequence length="81" mass="8728">MLERPGLHVGGLVRAEVIEDDVHVQSGGHTRADGTQEGQQLLLPVAPLHRADHWPVAISSAANRLVGQGTRRQPLRRGSTP</sequence>
<protein>
    <submittedName>
        <fullName evidence="1">Uncharacterized protein</fullName>
    </submittedName>
</protein>
<evidence type="ECO:0000313" key="2">
    <source>
        <dbReference type="Proteomes" id="UP000287547"/>
    </source>
</evidence>
<accession>A0A428ZKF7</accession>
<dbReference type="EMBL" id="QHKI01000004">
    <property type="protein sequence ID" value="RSM88553.1"/>
    <property type="molecule type" value="Genomic_DNA"/>
</dbReference>
<dbReference type="AlphaFoldDB" id="A0A428ZKF7"/>
<dbReference type="Proteomes" id="UP000287547">
    <property type="component" value="Unassembled WGS sequence"/>
</dbReference>